<dbReference type="Pfam" id="PF09339">
    <property type="entry name" value="HTH_IclR"/>
    <property type="match status" value="1"/>
</dbReference>
<dbReference type="InterPro" id="IPR005471">
    <property type="entry name" value="Tscrpt_reg_IclR_N"/>
</dbReference>
<dbReference type="Gene3D" id="1.10.10.10">
    <property type="entry name" value="Winged helix-like DNA-binding domain superfamily/Winged helix DNA-binding domain"/>
    <property type="match status" value="1"/>
</dbReference>
<organism evidence="6 7">
    <name type="scientific">Comamonas odontotermitis</name>
    <dbReference type="NCBI Taxonomy" id="379895"/>
    <lineage>
        <taxon>Bacteria</taxon>
        <taxon>Pseudomonadati</taxon>
        <taxon>Pseudomonadota</taxon>
        <taxon>Betaproteobacteria</taxon>
        <taxon>Burkholderiales</taxon>
        <taxon>Comamonadaceae</taxon>
        <taxon>Comamonas</taxon>
    </lineage>
</organism>
<dbReference type="InterPro" id="IPR036388">
    <property type="entry name" value="WH-like_DNA-bd_sf"/>
</dbReference>
<dbReference type="InterPro" id="IPR036390">
    <property type="entry name" value="WH_DNA-bd_sf"/>
</dbReference>
<feature type="domain" description="HTH iclR-type" evidence="4">
    <location>
        <begin position="13"/>
        <end position="76"/>
    </location>
</feature>
<dbReference type="GO" id="GO:0003677">
    <property type="term" value="F:DNA binding"/>
    <property type="evidence" value="ECO:0007669"/>
    <property type="project" value="UniProtKB-KW"/>
</dbReference>
<dbReference type="RefSeq" id="WP_184704442.1">
    <property type="nucleotide sequence ID" value="NZ_JACHKZ010000001.1"/>
</dbReference>
<proteinExistence type="predicted"/>
<dbReference type="PROSITE" id="PS51078">
    <property type="entry name" value="ICLR_ED"/>
    <property type="match status" value="1"/>
</dbReference>
<evidence type="ECO:0000256" key="3">
    <source>
        <dbReference type="ARBA" id="ARBA00023163"/>
    </source>
</evidence>
<dbReference type="PROSITE" id="PS51077">
    <property type="entry name" value="HTH_ICLR"/>
    <property type="match status" value="1"/>
</dbReference>
<dbReference type="SMART" id="SM00346">
    <property type="entry name" value="HTH_ICLR"/>
    <property type="match status" value="1"/>
</dbReference>
<dbReference type="PANTHER" id="PTHR30136">
    <property type="entry name" value="HELIX-TURN-HELIX TRANSCRIPTIONAL REGULATOR, ICLR FAMILY"/>
    <property type="match status" value="1"/>
</dbReference>
<dbReference type="SUPFAM" id="SSF46785">
    <property type="entry name" value="Winged helix' DNA-binding domain"/>
    <property type="match status" value="1"/>
</dbReference>
<evidence type="ECO:0000256" key="1">
    <source>
        <dbReference type="ARBA" id="ARBA00023015"/>
    </source>
</evidence>
<sequence>MDHDNEDAASHQRGTLHRSFVVLRALAAHQKEGVRVTHLAKEIGLTQATTHRLLQGLVQEGVVEQDQQHKLYRLGLDLFSLAALAGGVQDLRSLARPVLLRLSASLSDTVILLVRSGFDAVCLDRIEGQFPIRTFTGDIGGRVPLGVGQGSLAILANLPDAEREEVLRYNLPRIQHYNVYDEVYMRTEIDRTLRQGYTARNSGLLEGMAGLAAPVFDRNGHVVAALSIGTHTARLNEERLPAVRDMLLREAKMLSSQINPFDPTLRHPMHALSTGDRTRSL</sequence>
<keyword evidence="2 6" id="KW-0238">DNA-binding</keyword>
<feature type="domain" description="IclR-ED" evidence="5">
    <location>
        <begin position="77"/>
        <end position="260"/>
    </location>
</feature>
<dbReference type="Pfam" id="PF01614">
    <property type="entry name" value="IclR_C"/>
    <property type="match status" value="1"/>
</dbReference>
<gene>
    <name evidence="6" type="ORF">HNP33_000262</name>
</gene>
<keyword evidence="7" id="KW-1185">Reference proteome</keyword>
<evidence type="ECO:0000259" key="5">
    <source>
        <dbReference type="PROSITE" id="PS51078"/>
    </source>
</evidence>
<dbReference type="InterPro" id="IPR014757">
    <property type="entry name" value="Tscrpt_reg_IclR_C"/>
</dbReference>
<dbReference type="InterPro" id="IPR050707">
    <property type="entry name" value="HTH_MetabolicPath_Reg"/>
</dbReference>
<keyword evidence="3" id="KW-0804">Transcription</keyword>
<protein>
    <submittedName>
        <fullName evidence="6">DNA-binding IclR family transcriptional regulator</fullName>
    </submittedName>
</protein>
<dbReference type="Gene3D" id="3.30.450.40">
    <property type="match status" value="1"/>
</dbReference>
<keyword evidence="1" id="KW-0805">Transcription regulation</keyword>
<dbReference type="PANTHER" id="PTHR30136:SF24">
    <property type="entry name" value="HTH-TYPE TRANSCRIPTIONAL REPRESSOR ALLR"/>
    <property type="match status" value="1"/>
</dbReference>
<evidence type="ECO:0000259" key="4">
    <source>
        <dbReference type="PROSITE" id="PS51077"/>
    </source>
</evidence>
<reference evidence="6 7" key="1">
    <citation type="submission" date="2020-08" db="EMBL/GenBank/DDBJ databases">
        <title>Functional genomics of gut bacteria from endangered species of beetles.</title>
        <authorList>
            <person name="Carlos-Shanley C."/>
        </authorList>
    </citation>
    <scope>NUCLEOTIDE SEQUENCE [LARGE SCALE GENOMIC DNA]</scope>
    <source>
        <strain evidence="6 7">S00124</strain>
    </source>
</reference>
<accession>A0ABR6RAN7</accession>
<dbReference type="EMBL" id="JACHKZ010000001">
    <property type="protein sequence ID" value="MBB6576214.1"/>
    <property type="molecule type" value="Genomic_DNA"/>
</dbReference>
<evidence type="ECO:0000256" key="2">
    <source>
        <dbReference type="ARBA" id="ARBA00023125"/>
    </source>
</evidence>
<name>A0ABR6RAN7_9BURK</name>
<evidence type="ECO:0000313" key="6">
    <source>
        <dbReference type="EMBL" id="MBB6576214.1"/>
    </source>
</evidence>
<evidence type="ECO:0000313" key="7">
    <source>
        <dbReference type="Proteomes" id="UP000562492"/>
    </source>
</evidence>
<dbReference type="SUPFAM" id="SSF55781">
    <property type="entry name" value="GAF domain-like"/>
    <property type="match status" value="1"/>
</dbReference>
<dbReference type="Proteomes" id="UP000562492">
    <property type="component" value="Unassembled WGS sequence"/>
</dbReference>
<dbReference type="InterPro" id="IPR029016">
    <property type="entry name" value="GAF-like_dom_sf"/>
</dbReference>
<comment type="caution">
    <text evidence="6">The sequence shown here is derived from an EMBL/GenBank/DDBJ whole genome shotgun (WGS) entry which is preliminary data.</text>
</comment>